<dbReference type="AlphaFoldDB" id="A0AAV1BRV4"/>
<dbReference type="InterPro" id="IPR050808">
    <property type="entry name" value="Phage_Integrase"/>
</dbReference>
<sequence>MLTDMVVRQAKASDKPYTLADFDGLFLYVSPVGGKAWHFRYTWVGQRARIFRLAAIPNSLCARRANFVTRPVPSSPRASTRAPTESKNARPSGWLAKTPSWRSTKSGWNTGN</sequence>
<reference evidence="5" key="1">
    <citation type="submission" date="2023-03" db="EMBL/GenBank/DDBJ databases">
        <authorList>
            <person name="Pothier F. J."/>
        </authorList>
    </citation>
    <scope>NUCLEOTIDE SEQUENCE</scope>
    <source>
        <strain evidence="5">DAPP-PG 215</strain>
    </source>
</reference>
<feature type="compositionally biased region" description="Polar residues" evidence="3">
    <location>
        <begin position="100"/>
        <end position="112"/>
    </location>
</feature>
<keyword evidence="2" id="KW-0229">DNA integration</keyword>
<evidence type="ECO:0000256" key="2">
    <source>
        <dbReference type="ARBA" id="ARBA00022908"/>
    </source>
</evidence>
<dbReference type="Proteomes" id="UP001177000">
    <property type="component" value="Chromosome"/>
</dbReference>
<proteinExistence type="inferred from homology"/>
<dbReference type="InterPro" id="IPR025166">
    <property type="entry name" value="Integrase_DNA_bind_dom"/>
</dbReference>
<protein>
    <recommendedName>
        <fullName evidence="4">Integrase DNA-binding domain-containing protein</fullName>
    </recommendedName>
</protein>
<dbReference type="InterPro" id="IPR038488">
    <property type="entry name" value="Integrase_DNA-bd_sf"/>
</dbReference>
<dbReference type="Pfam" id="PF13356">
    <property type="entry name" value="Arm-DNA-bind_3"/>
    <property type="match status" value="1"/>
</dbReference>
<evidence type="ECO:0000259" key="4">
    <source>
        <dbReference type="Pfam" id="PF13356"/>
    </source>
</evidence>
<dbReference type="GO" id="GO:0015074">
    <property type="term" value="P:DNA integration"/>
    <property type="evidence" value="ECO:0007669"/>
    <property type="project" value="UniProtKB-KW"/>
</dbReference>
<dbReference type="Gene3D" id="3.30.160.390">
    <property type="entry name" value="Integrase, DNA-binding domain"/>
    <property type="match status" value="1"/>
</dbReference>
<dbReference type="PANTHER" id="PTHR30629">
    <property type="entry name" value="PROPHAGE INTEGRASE"/>
    <property type="match status" value="1"/>
</dbReference>
<evidence type="ECO:0000256" key="1">
    <source>
        <dbReference type="ARBA" id="ARBA00008857"/>
    </source>
</evidence>
<comment type="similarity">
    <text evidence="1">Belongs to the 'phage' integrase family.</text>
</comment>
<organism evidence="5 6">
    <name type="scientific">Pseudomonas syringae pv. tomato</name>
    <dbReference type="NCBI Taxonomy" id="323"/>
    <lineage>
        <taxon>Bacteria</taxon>
        <taxon>Pseudomonadati</taxon>
        <taxon>Pseudomonadota</taxon>
        <taxon>Gammaproteobacteria</taxon>
        <taxon>Pseudomonadales</taxon>
        <taxon>Pseudomonadaceae</taxon>
        <taxon>Pseudomonas</taxon>
    </lineage>
</organism>
<feature type="compositionally biased region" description="Polar residues" evidence="3">
    <location>
        <begin position="76"/>
        <end position="86"/>
    </location>
</feature>
<evidence type="ECO:0000313" key="5">
    <source>
        <dbReference type="EMBL" id="CAI8944891.1"/>
    </source>
</evidence>
<accession>A0AAV1BRV4</accession>
<dbReference type="EMBL" id="OX458335">
    <property type="protein sequence ID" value="CAI8944891.1"/>
    <property type="molecule type" value="Genomic_DNA"/>
</dbReference>
<gene>
    <name evidence="5" type="ORF">DAPPPG215_21995</name>
</gene>
<evidence type="ECO:0000256" key="3">
    <source>
        <dbReference type="SAM" id="MobiDB-lite"/>
    </source>
</evidence>
<feature type="region of interest" description="Disordered" evidence="3">
    <location>
        <begin position="70"/>
        <end position="112"/>
    </location>
</feature>
<name>A0AAV1BRV4_PSEUB</name>
<dbReference type="PANTHER" id="PTHR30629:SF2">
    <property type="entry name" value="PROPHAGE INTEGRASE INTS-RELATED"/>
    <property type="match status" value="1"/>
</dbReference>
<evidence type="ECO:0000313" key="6">
    <source>
        <dbReference type="Proteomes" id="UP001177000"/>
    </source>
</evidence>
<feature type="domain" description="Integrase DNA-binding" evidence="4">
    <location>
        <begin position="2"/>
        <end position="49"/>
    </location>
</feature>